<dbReference type="AlphaFoldDB" id="A0A6M3M970"/>
<organism evidence="1">
    <name type="scientific">viral metagenome</name>
    <dbReference type="NCBI Taxonomy" id="1070528"/>
    <lineage>
        <taxon>unclassified sequences</taxon>
        <taxon>metagenomes</taxon>
        <taxon>organismal metagenomes</taxon>
    </lineage>
</organism>
<proteinExistence type="predicted"/>
<gene>
    <name evidence="1" type="ORF">MM171B00346_0039</name>
</gene>
<dbReference type="EMBL" id="MT143879">
    <property type="protein sequence ID" value="QJB04327.1"/>
    <property type="molecule type" value="Genomic_DNA"/>
</dbReference>
<name>A0A6M3M970_9ZZZZ</name>
<reference evidence="1" key="1">
    <citation type="submission" date="2020-03" db="EMBL/GenBank/DDBJ databases">
        <title>The deep terrestrial virosphere.</title>
        <authorList>
            <person name="Holmfeldt K."/>
            <person name="Nilsson E."/>
            <person name="Simone D."/>
            <person name="Lopez-Fernandez M."/>
            <person name="Wu X."/>
            <person name="de Brujin I."/>
            <person name="Lundin D."/>
            <person name="Andersson A."/>
            <person name="Bertilsson S."/>
            <person name="Dopson M."/>
        </authorList>
    </citation>
    <scope>NUCLEOTIDE SEQUENCE</scope>
    <source>
        <strain evidence="1">MM171B00346</strain>
    </source>
</reference>
<sequence length="136" mass="16343">MSKETRELQEKCLECSYEETIEEKRDYKGELLAVAVCPVCHFYDWMLPKDWDEEDYETLDLTNEWAKEESQKMLKEHDLFYKIEFSEPAKQLLVESDLMDKIKKPIRELCDLFNIHYAYVNQHRKGIKIRLGVNSN</sequence>
<accession>A0A6M3M970</accession>
<evidence type="ECO:0000313" key="1">
    <source>
        <dbReference type="EMBL" id="QJB04327.1"/>
    </source>
</evidence>
<protein>
    <submittedName>
        <fullName evidence="1">Uncharacterized protein</fullName>
    </submittedName>
</protein>